<dbReference type="InterPro" id="IPR036526">
    <property type="entry name" value="C-N_Hydrolase_sf"/>
</dbReference>
<keyword evidence="2" id="KW-0378">Hydrolase</keyword>
<accession>A0A2S6HD07</accession>
<dbReference type="EMBL" id="PTIZ01000006">
    <property type="protein sequence ID" value="PPK75365.1"/>
    <property type="molecule type" value="Genomic_DNA"/>
</dbReference>
<sequence length="288" mass="32456">MNVKIATAQYDIGFLENWSSYQSKVERWVVEAAEQDAKILLFPEYASMELTSLFGEAVYSSLSKQLAAMQSLHDDYLDLFRSLAKKYQCIIQSGTFPVKTDSGAYRNRAYLFMPGGQIDYQDKLMMTRFENEQWLIQKGEELRYFDTEYGRIAINVCYDSEFPMLARKQVEAGADLILVPSCTDTLAGYHRVKIGCQARALENQCYVVQSTLVGDAPWSEAVDVNIGAAAIYTPVDRGFPDDGILAEGKLNAVQWVIAEVSLSACGTVREQGQVFNYRDWPLQNAFNV</sequence>
<reference evidence="2 3" key="1">
    <citation type="submission" date="2018-02" db="EMBL/GenBank/DDBJ databases">
        <title>Subsurface microbial communities from deep shales in Ohio and West Virginia, USA.</title>
        <authorList>
            <person name="Wrighton K."/>
        </authorList>
    </citation>
    <scope>NUCLEOTIDE SEQUENCE [LARGE SCALE GENOMIC DNA]</scope>
    <source>
        <strain evidence="2 3">OWC-DMM</strain>
    </source>
</reference>
<dbReference type="PANTHER" id="PTHR23088:SF50">
    <property type="entry name" value="HYDROLASE YHCX"/>
    <property type="match status" value="1"/>
</dbReference>
<dbReference type="GO" id="GO:0016787">
    <property type="term" value="F:hydrolase activity"/>
    <property type="evidence" value="ECO:0007669"/>
    <property type="project" value="UniProtKB-KW"/>
</dbReference>
<feature type="domain" description="CN hydrolase" evidence="1">
    <location>
        <begin position="3"/>
        <end position="262"/>
    </location>
</feature>
<dbReference type="AlphaFoldDB" id="A0A2S6HD07"/>
<proteinExistence type="predicted"/>
<dbReference type="SUPFAM" id="SSF56317">
    <property type="entry name" value="Carbon-nitrogen hydrolase"/>
    <property type="match status" value="1"/>
</dbReference>
<dbReference type="InterPro" id="IPR003010">
    <property type="entry name" value="C-N_Hydrolase"/>
</dbReference>
<gene>
    <name evidence="2" type="ORF">B0F87_106213</name>
</gene>
<protein>
    <submittedName>
        <fullName evidence="2">Putative amidohydrolase</fullName>
    </submittedName>
</protein>
<organism evidence="2 3">
    <name type="scientific">Methylobacter tundripaludum</name>
    <dbReference type="NCBI Taxonomy" id="173365"/>
    <lineage>
        <taxon>Bacteria</taxon>
        <taxon>Pseudomonadati</taxon>
        <taxon>Pseudomonadota</taxon>
        <taxon>Gammaproteobacteria</taxon>
        <taxon>Methylococcales</taxon>
        <taxon>Methylococcaceae</taxon>
        <taxon>Methylobacter</taxon>
    </lineage>
</organism>
<evidence type="ECO:0000313" key="3">
    <source>
        <dbReference type="Proteomes" id="UP000240010"/>
    </source>
</evidence>
<dbReference type="Proteomes" id="UP000240010">
    <property type="component" value="Unassembled WGS sequence"/>
</dbReference>
<dbReference type="Pfam" id="PF00795">
    <property type="entry name" value="CN_hydrolase"/>
    <property type="match status" value="1"/>
</dbReference>
<dbReference type="CDD" id="cd07574">
    <property type="entry name" value="nitrilase_Rim1_like"/>
    <property type="match status" value="1"/>
</dbReference>
<dbReference type="Gene3D" id="3.60.110.10">
    <property type="entry name" value="Carbon-nitrogen hydrolase"/>
    <property type="match status" value="1"/>
</dbReference>
<comment type="caution">
    <text evidence="2">The sequence shown here is derived from an EMBL/GenBank/DDBJ whole genome shotgun (WGS) entry which is preliminary data.</text>
</comment>
<dbReference type="PROSITE" id="PS50263">
    <property type="entry name" value="CN_HYDROLASE"/>
    <property type="match status" value="1"/>
</dbReference>
<evidence type="ECO:0000259" key="1">
    <source>
        <dbReference type="PROSITE" id="PS50263"/>
    </source>
</evidence>
<dbReference type="RefSeq" id="WP_104429217.1">
    <property type="nucleotide sequence ID" value="NZ_PTIZ01000006.1"/>
</dbReference>
<evidence type="ECO:0000313" key="2">
    <source>
        <dbReference type="EMBL" id="PPK75365.1"/>
    </source>
</evidence>
<dbReference type="PANTHER" id="PTHR23088">
    <property type="entry name" value="NITRILASE-RELATED"/>
    <property type="match status" value="1"/>
</dbReference>
<name>A0A2S6HD07_9GAMM</name>